<keyword evidence="3 6" id="KW-0238">DNA-binding</keyword>
<comment type="function">
    <text evidence="6">The RuvA-RuvB-RuvC complex processes Holliday junction (HJ) DNA during genetic recombination and DNA repair, while the RuvA-RuvB complex plays an important role in the rescue of blocked DNA replication forks via replication fork reversal (RFR). RuvA specifically binds to HJ cruciform DNA, conferring on it an open structure. The RuvB hexamer acts as an ATP-dependent pump, pulling dsDNA into and through the RuvAB complex. HJ branch migration allows RuvC to scan DNA until it finds its consensus sequence, where it cleaves and resolves the cruciform DNA.</text>
</comment>
<dbReference type="Gene3D" id="2.40.50.140">
    <property type="entry name" value="Nucleic acid-binding proteins"/>
    <property type="match status" value="1"/>
</dbReference>
<reference evidence="7 8" key="1">
    <citation type="journal article" date="2013" name="Genome Announc.">
        <title>Genome Sequence of Mycoplasma parvum (Formerly Eperythrozoon parvum), a Diminutive Hemoplasma of the Pig.</title>
        <authorList>
            <person name="do Nascimento N.C."/>
            <person name="Dos Santos A.P."/>
            <person name="Chu Y."/>
            <person name="Guimaraes A.M."/>
            <person name="Pagliaro A."/>
            <person name="Messick J.B."/>
        </authorList>
    </citation>
    <scope>NUCLEOTIDE SEQUENCE [LARGE SCALE GENOMIC DNA]</scope>
    <source>
        <strain evidence="7 8">Indiana</strain>
    </source>
</reference>
<feature type="region of interest" description="Domain III" evidence="6">
    <location>
        <begin position="151"/>
        <end position="207"/>
    </location>
</feature>
<evidence type="ECO:0000256" key="1">
    <source>
        <dbReference type="ARBA" id="ARBA00022490"/>
    </source>
</evidence>
<dbReference type="PATRIC" id="fig|1403316.3.peg.101"/>
<accession>U5NBX4</accession>
<comment type="domain">
    <text evidence="6">Has three domains with a flexible linker between the domains II and III and assumes an 'L' shape. Domain III is highly mobile and contacts RuvB.</text>
</comment>
<keyword evidence="1 6" id="KW-0963">Cytoplasm</keyword>
<keyword evidence="4 6" id="KW-0233">DNA recombination</keyword>
<keyword evidence="8" id="KW-1185">Reference proteome</keyword>
<dbReference type="GO" id="GO:0000400">
    <property type="term" value="F:four-way junction DNA binding"/>
    <property type="evidence" value="ECO:0007669"/>
    <property type="project" value="UniProtKB-UniRule"/>
</dbReference>
<evidence type="ECO:0000313" key="7">
    <source>
        <dbReference type="EMBL" id="AGX88892.1"/>
    </source>
</evidence>
<dbReference type="SUPFAM" id="SSF47781">
    <property type="entry name" value="RuvA domain 2-like"/>
    <property type="match status" value="1"/>
</dbReference>
<comment type="similarity">
    <text evidence="6">Belongs to the RuvA family.</text>
</comment>
<organism evidence="7 8">
    <name type="scientific">Mycoplasma parvum str. Indiana</name>
    <dbReference type="NCBI Taxonomy" id="1403316"/>
    <lineage>
        <taxon>Bacteria</taxon>
        <taxon>Bacillati</taxon>
        <taxon>Mycoplasmatota</taxon>
        <taxon>Mollicutes</taxon>
        <taxon>Mycoplasmataceae</taxon>
        <taxon>Mycoplasma</taxon>
    </lineage>
</organism>
<dbReference type="GO" id="GO:0048476">
    <property type="term" value="C:Holliday junction resolvase complex"/>
    <property type="evidence" value="ECO:0007669"/>
    <property type="project" value="UniProtKB-UniRule"/>
</dbReference>
<name>U5NBX4_9MOLU</name>
<evidence type="ECO:0000256" key="4">
    <source>
        <dbReference type="ARBA" id="ARBA00023172"/>
    </source>
</evidence>
<dbReference type="Gene3D" id="1.10.8.10">
    <property type="entry name" value="DNA helicase RuvA subunit, C-terminal domain"/>
    <property type="match status" value="1"/>
</dbReference>
<dbReference type="HOGENOM" id="CLU_087936_1_1_14"/>
<keyword evidence="2 6" id="KW-0227">DNA damage</keyword>
<dbReference type="RefSeq" id="WP_022769002.1">
    <property type="nucleotide sequence ID" value="NC_022575.1"/>
</dbReference>
<dbReference type="GO" id="GO:0003678">
    <property type="term" value="F:DNA helicase activity"/>
    <property type="evidence" value="ECO:0007669"/>
    <property type="project" value="InterPro"/>
</dbReference>
<dbReference type="EMBL" id="CP006771">
    <property type="protein sequence ID" value="AGX88892.1"/>
    <property type="molecule type" value="Genomic_DNA"/>
</dbReference>
<dbReference type="OrthoDB" id="5293449at2"/>
<dbReference type="InterPro" id="IPR010994">
    <property type="entry name" value="RuvA_2-like"/>
</dbReference>
<dbReference type="HAMAP" id="MF_00031">
    <property type="entry name" value="DNA_HJ_migration_RuvA"/>
    <property type="match status" value="1"/>
</dbReference>
<dbReference type="Gene3D" id="1.10.150.20">
    <property type="entry name" value="5' to 3' exonuclease, C-terminal subdomain"/>
    <property type="match status" value="1"/>
</dbReference>
<keyword evidence="5 6" id="KW-0234">DNA repair</keyword>
<dbReference type="GO" id="GO:0006281">
    <property type="term" value="P:DNA repair"/>
    <property type="evidence" value="ECO:0007669"/>
    <property type="project" value="UniProtKB-UniRule"/>
</dbReference>
<dbReference type="KEGG" id="mpv:PRV_00620"/>
<evidence type="ECO:0000256" key="5">
    <source>
        <dbReference type="ARBA" id="ARBA00023204"/>
    </source>
</evidence>
<proteinExistence type="inferred from homology"/>
<evidence type="ECO:0000256" key="6">
    <source>
        <dbReference type="HAMAP-Rule" id="MF_00031"/>
    </source>
</evidence>
<evidence type="ECO:0000256" key="2">
    <source>
        <dbReference type="ARBA" id="ARBA00022763"/>
    </source>
</evidence>
<comment type="subcellular location">
    <subcellularLocation>
        <location evidence="6">Cytoplasm</location>
    </subcellularLocation>
</comment>
<sequence length="207" mass="24257">MHYLKAQIISIHKNYVIAENNNIGYKIYLAEANSLKEGDNYLIYLFKEFKLDNKNQIISHLYGFLTEKEYELFNNLMTIKGIGCKTAQTILTNDWNMICILAEQEERLKLAELRGFNLKTANLFIYALKNTKFLKNSFIRNFESLCIKENNSSYMEDEIISSLIKIGYTFEDIKRALVIIKENNSQLNDFNSIINECLKAISQFKYH</sequence>
<dbReference type="Proteomes" id="UP000017119">
    <property type="component" value="Chromosome"/>
</dbReference>
<dbReference type="InterPro" id="IPR000085">
    <property type="entry name" value="RuvA"/>
</dbReference>
<dbReference type="STRING" id="1403316.PRV_00620"/>
<protein>
    <recommendedName>
        <fullName evidence="6">Holliday junction branch migration complex subunit RuvA</fullName>
    </recommendedName>
</protein>
<gene>
    <name evidence="6" type="primary">ruvA</name>
    <name evidence="7" type="ORF">PRV_00620</name>
</gene>
<dbReference type="GO" id="GO:0005737">
    <property type="term" value="C:cytoplasm"/>
    <property type="evidence" value="ECO:0007669"/>
    <property type="project" value="UniProtKB-SubCell"/>
</dbReference>
<evidence type="ECO:0000313" key="8">
    <source>
        <dbReference type="Proteomes" id="UP000017119"/>
    </source>
</evidence>
<comment type="caution">
    <text evidence="6">Lacks conserved residue(s) required for the propagation of feature annotation.</text>
</comment>
<evidence type="ECO:0000256" key="3">
    <source>
        <dbReference type="ARBA" id="ARBA00023125"/>
    </source>
</evidence>
<dbReference type="AlphaFoldDB" id="U5NBX4"/>
<dbReference type="GO" id="GO:0006310">
    <property type="term" value="P:DNA recombination"/>
    <property type="evidence" value="ECO:0007669"/>
    <property type="project" value="UniProtKB-UniRule"/>
</dbReference>
<comment type="subunit">
    <text evidence="6">Homotetramer. Forms an RuvA(8)-RuvB(12)-Holliday junction (HJ) complex. HJ DNA is sandwiched between 2 RuvA tetramers; dsDNA enters through RuvA and exits via RuvB. An RuvB hexamer assembles on each DNA strand where it exits the tetramer. Each RuvB hexamer is contacted by two RuvA subunits (via domain III) on 2 adjacent RuvB subunits; this complex drives branch migration. In the full resolvosome a probable DNA-RuvA(4)-RuvB(12)-RuvC(2) complex forms which resolves the HJ.</text>
</comment>
<dbReference type="InterPro" id="IPR012340">
    <property type="entry name" value="NA-bd_OB-fold"/>
</dbReference>
<dbReference type="NCBIfam" id="TIGR00084">
    <property type="entry name" value="ruvA"/>
    <property type="match status" value="1"/>
</dbReference>